<feature type="transmembrane region" description="Helical" evidence="1">
    <location>
        <begin position="21"/>
        <end position="38"/>
    </location>
</feature>
<dbReference type="EMBL" id="EQ999981">
    <property type="protein sequence ID" value="EEQ92508.2"/>
    <property type="molecule type" value="Genomic_DNA"/>
</dbReference>
<dbReference type="Proteomes" id="UP000002039">
    <property type="component" value="Unassembled WGS sequence"/>
</dbReference>
<accession>A0ABP2F5Z0</accession>
<dbReference type="GeneID" id="69029330"/>
<keyword evidence="3" id="KW-1185">Reference proteome</keyword>
<evidence type="ECO:0000313" key="2">
    <source>
        <dbReference type="EMBL" id="EEQ92508.2"/>
    </source>
</evidence>
<protein>
    <submittedName>
        <fullName evidence="2">Uncharacterized protein</fullName>
    </submittedName>
</protein>
<name>A0ABP2F5Z0_AJEDR</name>
<evidence type="ECO:0000256" key="1">
    <source>
        <dbReference type="SAM" id="Phobius"/>
    </source>
</evidence>
<keyword evidence="1" id="KW-1133">Transmembrane helix</keyword>
<dbReference type="RefSeq" id="XP_045278817.1">
    <property type="nucleotide sequence ID" value="XM_045423412.1"/>
</dbReference>
<organism evidence="2 3">
    <name type="scientific">Ajellomyces dermatitidis (strain ER-3 / ATCC MYA-2586)</name>
    <name type="common">Blastomyces dermatitidis</name>
    <dbReference type="NCBI Taxonomy" id="559297"/>
    <lineage>
        <taxon>Eukaryota</taxon>
        <taxon>Fungi</taxon>
        <taxon>Dikarya</taxon>
        <taxon>Ascomycota</taxon>
        <taxon>Pezizomycotina</taxon>
        <taxon>Eurotiomycetes</taxon>
        <taxon>Eurotiomycetidae</taxon>
        <taxon>Onygenales</taxon>
        <taxon>Ajellomycetaceae</taxon>
        <taxon>Blastomyces</taxon>
    </lineage>
</organism>
<keyword evidence="1" id="KW-0472">Membrane</keyword>
<gene>
    <name evidence="2" type="ORF">BDCG_07628</name>
</gene>
<proteinExistence type="predicted"/>
<evidence type="ECO:0000313" key="3">
    <source>
        <dbReference type="Proteomes" id="UP000002039"/>
    </source>
</evidence>
<keyword evidence="1" id="KW-0812">Transmembrane</keyword>
<reference evidence="3" key="1">
    <citation type="journal article" date="2015" name="PLoS Genet.">
        <title>The dynamic genome and transcriptome of the human fungal pathogen Blastomyces and close relative Emmonsia.</title>
        <authorList>
            <person name="Munoz J.F."/>
            <person name="Gauthier G.M."/>
            <person name="Desjardins C.A."/>
            <person name="Gallo J.E."/>
            <person name="Holder J."/>
            <person name="Sullivan T.D."/>
            <person name="Marty A.J."/>
            <person name="Carmen J.C."/>
            <person name="Chen Z."/>
            <person name="Ding L."/>
            <person name="Gujja S."/>
            <person name="Magrini V."/>
            <person name="Misas E."/>
            <person name="Mitreva M."/>
            <person name="Priest M."/>
            <person name="Saif S."/>
            <person name="Whiston E.A."/>
            <person name="Young S."/>
            <person name="Zeng Q."/>
            <person name="Goldman W.E."/>
            <person name="Mardis E.R."/>
            <person name="Taylor J.W."/>
            <person name="McEwen J.G."/>
            <person name="Clay O.K."/>
            <person name="Klein B.S."/>
            <person name="Cuomo C.A."/>
        </authorList>
    </citation>
    <scope>NUCLEOTIDE SEQUENCE [LARGE SCALE GENOMIC DNA]</scope>
    <source>
        <strain evidence="3">ER-3 / ATCC MYA-2586</strain>
    </source>
</reference>
<sequence>MALVRNAHGLHVKPFRASSDLMVRLFVLNSITVVPLLVDYRALILSNRR</sequence>